<dbReference type="EMBL" id="JAZHXI010000002">
    <property type="protein sequence ID" value="KAL2074115.1"/>
    <property type="molecule type" value="Genomic_DNA"/>
</dbReference>
<comment type="caution">
    <text evidence="1">The sequence shown here is derived from an EMBL/GenBank/DDBJ whole genome shotgun (WGS) entry which is preliminary data.</text>
</comment>
<keyword evidence="2" id="KW-1185">Reference proteome</keyword>
<organism evidence="1 2">
    <name type="scientific">Oculimacula yallundae</name>
    <dbReference type="NCBI Taxonomy" id="86028"/>
    <lineage>
        <taxon>Eukaryota</taxon>
        <taxon>Fungi</taxon>
        <taxon>Dikarya</taxon>
        <taxon>Ascomycota</taxon>
        <taxon>Pezizomycotina</taxon>
        <taxon>Leotiomycetes</taxon>
        <taxon>Helotiales</taxon>
        <taxon>Ploettnerulaceae</taxon>
        <taxon>Oculimacula</taxon>
    </lineage>
</organism>
<protein>
    <submittedName>
        <fullName evidence="1">Uncharacterized protein</fullName>
    </submittedName>
</protein>
<proteinExistence type="predicted"/>
<name>A0ABR4CW51_9HELO</name>
<reference evidence="1 2" key="1">
    <citation type="journal article" date="2024" name="Commun. Biol.">
        <title>Comparative genomic analysis of thermophilic fungi reveals convergent evolutionary adaptations and gene losses.</title>
        <authorList>
            <person name="Steindorff A.S."/>
            <person name="Aguilar-Pontes M.V."/>
            <person name="Robinson A.J."/>
            <person name="Andreopoulos B."/>
            <person name="LaButti K."/>
            <person name="Kuo A."/>
            <person name="Mondo S."/>
            <person name="Riley R."/>
            <person name="Otillar R."/>
            <person name="Haridas S."/>
            <person name="Lipzen A."/>
            <person name="Grimwood J."/>
            <person name="Schmutz J."/>
            <person name="Clum A."/>
            <person name="Reid I.D."/>
            <person name="Moisan M.C."/>
            <person name="Butler G."/>
            <person name="Nguyen T.T.M."/>
            <person name="Dewar K."/>
            <person name="Conant G."/>
            <person name="Drula E."/>
            <person name="Henrissat B."/>
            <person name="Hansel C."/>
            <person name="Singer S."/>
            <person name="Hutchinson M.I."/>
            <person name="de Vries R.P."/>
            <person name="Natvig D.O."/>
            <person name="Powell A.J."/>
            <person name="Tsang A."/>
            <person name="Grigoriev I.V."/>
        </authorList>
    </citation>
    <scope>NUCLEOTIDE SEQUENCE [LARGE SCALE GENOMIC DNA]</scope>
    <source>
        <strain evidence="1 2">CBS 494.80</strain>
    </source>
</reference>
<sequence length="71" mass="8011">MRLWALTKWTPITSSAKTSAPPRAHTRNLLRFGKRLLRTNSPTTKSTSLLTITKVEDTDNPFDICLLISVK</sequence>
<accession>A0ABR4CW51</accession>
<evidence type="ECO:0000313" key="1">
    <source>
        <dbReference type="EMBL" id="KAL2074115.1"/>
    </source>
</evidence>
<gene>
    <name evidence="1" type="ORF">VTL71DRAFT_7893</name>
</gene>
<dbReference type="Proteomes" id="UP001595075">
    <property type="component" value="Unassembled WGS sequence"/>
</dbReference>
<evidence type="ECO:0000313" key="2">
    <source>
        <dbReference type="Proteomes" id="UP001595075"/>
    </source>
</evidence>